<evidence type="ECO:0000313" key="2">
    <source>
        <dbReference type="Proteomes" id="UP001143910"/>
    </source>
</evidence>
<dbReference type="Proteomes" id="UP001143910">
    <property type="component" value="Unassembled WGS sequence"/>
</dbReference>
<organism evidence="1 2">
    <name type="scientific">Zarea fungicola</name>
    <dbReference type="NCBI Taxonomy" id="93591"/>
    <lineage>
        <taxon>Eukaryota</taxon>
        <taxon>Fungi</taxon>
        <taxon>Dikarya</taxon>
        <taxon>Ascomycota</taxon>
        <taxon>Pezizomycotina</taxon>
        <taxon>Sordariomycetes</taxon>
        <taxon>Hypocreomycetidae</taxon>
        <taxon>Hypocreales</taxon>
        <taxon>Cordycipitaceae</taxon>
        <taxon>Zarea</taxon>
    </lineage>
</organism>
<keyword evidence="2" id="KW-1185">Reference proteome</keyword>
<reference evidence="1" key="1">
    <citation type="submission" date="2022-08" db="EMBL/GenBank/DDBJ databases">
        <title>Genome Sequence of Lecanicillium fungicola.</title>
        <authorList>
            <person name="Buettner E."/>
        </authorList>
    </citation>
    <scope>NUCLEOTIDE SEQUENCE</scope>
    <source>
        <strain evidence="1">Babe33</strain>
    </source>
</reference>
<proteinExistence type="predicted"/>
<comment type="caution">
    <text evidence="1">The sequence shown here is derived from an EMBL/GenBank/DDBJ whole genome shotgun (WGS) entry which is preliminary data.</text>
</comment>
<accession>A0ACC1N4K6</accession>
<evidence type="ECO:0000313" key="1">
    <source>
        <dbReference type="EMBL" id="KAJ2973383.1"/>
    </source>
</evidence>
<gene>
    <name evidence="1" type="ORF">NQ176_g6641</name>
</gene>
<name>A0ACC1N4K6_9HYPO</name>
<protein>
    <submittedName>
        <fullName evidence="1">Uncharacterized protein</fullName>
    </submittedName>
</protein>
<dbReference type="EMBL" id="JANJQO010000983">
    <property type="protein sequence ID" value="KAJ2973383.1"/>
    <property type="molecule type" value="Genomic_DNA"/>
</dbReference>
<sequence>MHCRTLIFVLMAWSTSASVIKPDASLAERADDLECDRDHAPNPSDCQTLLNRVISNQDQHNLQQGPRNMNWGSCYVSWSNYVVGSAQELVPHMSRMINTCMGGSWQSGIIKNVNILGQSQSTAICLSNRASGCEN</sequence>